<dbReference type="Proteomes" id="UP000094067">
    <property type="component" value="Unassembled WGS sequence"/>
</dbReference>
<evidence type="ECO:0000259" key="7">
    <source>
        <dbReference type="Pfam" id="PF13244"/>
    </source>
</evidence>
<proteinExistence type="predicted"/>
<comment type="subcellular location">
    <subcellularLocation>
        <location evidence="1">Cell membrane</location>
        <topology evidence="1">Multi-pass membrane protein</topology>
    </subcellularLocation>
</comment>
<reference evidence="8 9" key="1">
    <citation type="submission" date="2016-07" db="EMBL/GenBank/DDBJ databases">
        <title>Characterization of isolates of Eisenbergiella tayi derived from blood cultures, using whole genome sequencing.</title>
        <authorList>
            <person name="Burdz T."/>
            <person name="Wiebe D."/>
            <person name="Huynh C."/>
            <person name="Bernard K."/>
        </authorList>
    </citation>
    <scope>NUCLEOTIDE SEQUENCE [LARGE SCALE GENOMIC DNA]</scope>
    <source>
        <strain evidence="8 9">NML 110608</strain>
    </source>
</reference>
<dbReference type="EMBL" id="MCGH01000003">
    <property type="protein sequence ID" value="ODM04352.1"/>
    <property type="molecule type" value="Genomic_DNA"/>
</dbReference>
<evidence type="ECO:0000256" key="5">
    <source>
        <dbReference type="ARBA" id="ARBA00023136"/>
    </source>
</evidence>
<accession>A0A1E3A6F5</accession>
<dbReference type="GO" id="GO:0005886">
    <property type="term" value="C:plasma membrane"/>
    <property type="evidence" value="ECO:0007669"/>
    <property type="project" value="UniProtKB-SubCell"/>
</dbReference>
<sequence>MMNETLLGAVLLLLLGLGILVVVTDRLFTAVVYSAALSACIAFGYLLLGAPDVALAEAIIGSVLTTVIYLATLKKYRIFTIRCLPGDTRKDPLFSKVLEVISRSLKDHDLEAHLIESRGNARTLLERPDTDLVAEKRKDGIYLYGEADSQYLGRIREQLIKAGLDGEVRIVDTAPTRIAAYKGKSI</sequence>
<comment type="caution">
    <text evidence="8">The sequence shown here is derived from an EMBL/GenBank/DDBJ whole genome shotgun (WGS) entry which is preliminary data.</text>
</comment>
<keyword evidence="2" id="KW-1003">Cell membrane</keyword>
<keyword evidence="4 6" id="KW-1133">Transmembrane helix</keyword>
<evidence type="ECO:0000256" key="6">
    <source>
        <dbReference type="SAM" id="Phobius"/>
    </source>
</evidence>
<gene>
    <name evidence="8" type="ORF">BEI61_05159</name>
</gene>
<feature type="transmembrane region" description="Helical" evidence="6">
    <location>
        <begin position="54"/>
        <end position="72"/>
    </location>
</feature>
<name>A0A1E3A6F5_9FIRM</name>
<evidence type="ECO:0000313" key="9">
    <source>
        <dbReference type="Proteomes" id="UP000094067"/>
    </source>
</evidence>
<evidence type="ECO:0000256" key="3">
    <source>
        <dbReference type="ARBA" id="ARBA00022692"/>
    </source>
</evidence>
<dbReference type="RefSeq" id="WP_069154519.1">
    <property type="nucleotide sequence ID" value="NZ_MCGH01000003.1"/>
</dbReference>
<keyword evidence="5 6" id="KW-0472">Membrane</keyword>
<feature type="transmembrane region" description="Helical" evidence="6">
    <location>
        <begin position="6"/>
        <end position="23"/>
    </location>
</feature>
<protein>
    <submittedName>
        <fullName evidence="8">Putative monovalent cation/H+ antiporter subunit B</fullName>
    </submittedName>
</protein>
<evidence type="ECO:0000256" key="4">
    <source>
        <dbReference type="ARBA" id="ARBA00022989"/>
    </source>
</evidence>
<evidence type="ECO:0000256" key="2">
    <source>
        <dbReference type="ARBA" id="ARBA00022475"/>
    </source>
</evidence>
<evidence type="ECO:0000313" key="8">
    <source>
        <dbReference type="EMBL" id="ODM04352.1"/>
    </source>
</evidence>
<dbReference type="InterPro" id="IPR025383">
    <property type="entry name" value="MrpA_C/MbhD"/>
</dbReference>
<feature type="transmembrane region" description="Helical" evidence="6">
    <location>
        <begin position="30"/>
        <end position="48"/>
    </location>
</feature>
<dbReference type="Pfam" id="PF13244">
    <property type="entry name" value="MbhD"/>
    <property type="match status" value="1"/>
</dbReference>
<organism evidence="8 9">
    <name type="scientific">Eisenbergiella tayi</name>
    <dbReference type="NCBI Taxonomy" id="1432052"/>
    <lineage>
        <taxon>Bacteria</taxon>
        <taxon>Bacillati</taxon>
        <taxon>Bacillota</taxon>
        <taxon>Clostridia</taxon>
        <taxon>Lachnospirales</taxon>
        <taxon>Lachnospiraceae</taxon>
        <taxon>Eisenbergiella</taxon>
    </lineage>
</organism>
<evidence type="ECO:0000256" key="1">
    <source>
        <dbReference type="ARBA" id="ARBA00004651"/>
    </source>
</evidence>
<keyword evidence="3 6" id="KW-0812">Transmembrane</keyword>
<dbReference type="AlphaFoldDB" id="A0A1E3A6F5"/>
<feature type="domain" description="MrpA C-terminal/MbhD" evidence="7">
    <location>
        <begin position="12"/>
        <end position="76"/>
    </location>
</feature>